<evidence type="ECO:0008006" key="7">
    <source>
        <dbReference type="Google" id="ProtNLM"/>
    </source>
</evidence>
<feature type="domain" description="Sushi" evidence="4">
    <location>
        <begin position="155"/>
        <end position="225"/>
    </location>
</feature>
<keyword evidence="6" id="KW-1185">Reference proteome</keyword>
<dbReference type="InterPro" id="IPR035976">
    <property type="entry name" value="Sushi/SCR/CCP_sf"/>
</dbReference>
<dbReference type="InterPro" id="IPR007110">
    <property type="entry name" value="Ig-like_dom"/>
</dbReference>
<evidence type="ECO:0000259" key="4">
    <source>
        <dbReference type="PROSITE" id="PS50923"/>
    </source>
</evidence>
<reference evidence="5 6" key="1">
    <citation type="journal article" date="2018" name="Nat. Ecol. Evol.">
        <title>Genomic signatures of mitonuclear coevolution across populations of Tigriopus californicus.</title>
        <authorList>
            <person name="Barreto F.S."/>
            <person name="Watson E.T."/>
            <person name="Lima T.G."/>
            <person name="Willett C.S."/>
            <person name="Edmands S."/>
            <person name="Li W."/>
            <person name="Burton R.S."/>
        </authorList>
    </citation>
    <scope>NUCLEOTIDE SEQUENCE [LARGE SCALE GENOMIC DNA]</scope>
    <source>
        <strain evidence="5 6">San Diego</strain>
    </source>
</reference>
<evidence type="ECO:0000256" key="1">
    <source>
        <dbReference type="ARBA" id="ARBA00023157"/>
    </source>
</evidence>
<evidence type="ECO:0000313" key="6">
    <source>
        <dbReference type="Proteomes" id="UP000318571"/>
    </source>
</evidence>
<dbReference type="SMART" id="SM00032">
    <property type="entry name" value="CCP"/>
    <property type="match status" value="1"/>
</dbReference>
<dbReference type="AlphaFoldDB" id="A0A553P807"/>
<dbReference type="InterPro" id="IPR000436">
    <property type="entry name" value="Sushi_SCR_CCP_dom"/>
</dbReference>
<keyword evidence="1" id="KW-1015">Disulfide bond</keyword>
<dbReference type="Proteomes" id="UP000318571">
    <property type="component" value="Chromosome 3"/>
</dbReference>
<name>A0A553P807_TIGCA</name>
<comment type="caution">
    <text evidence="5">The sequence shown here is derived from an EMBL/GenBank/DDBJ whole genome shotgun (WGS) entry which is preliminary data.</text>
</comment>
<dbReference type="Gene3D" id="2.10.70.10">
    <property type="entry name" value="Complement Module, domain 1"/>
    <property type="match status" value="1"/>
</dbReference>
<evidence type="ECO:0000259" key="3">
    <source>
        <dbReference type="PROSITE" id="PS50835"/>
    </source>
</evidence>
<gene>
    <name evidence="5" type="ORF">TCAL_16895</name>
</gene>
<feature type="domain" description="Ig-like" evidence="3">
    <location>
        <begin position="238"/>
        <end position="328"/>
    </location>
</feature>
<accession>A0A553P807</accession>
<dbReference type="PROSITE" id="PS50923">
    <property type="entry name" value="SUSHI"/>
    <property type="match status" value="1"/>
</dbReference>
<dbReference type="PROSITE" id="PS50835">
    <property type="entry name" value="IG_LIKE"/>
    <property type="match status" value="1"/>
</dbReference>
<sequence length="360" mass="40256">MEQLLLSYPTEKNIDSLPIQVLNFPDEKWKQVGMQHTRLHEPKRMVTKCFGIIGIILFQCWIIPGMTEDLGVINLVTDTEASCPTPNVTYNGSVLSANILEGVASFKAVEDVEFDVQIGPLASGRQKCKLSCRNGKWVGPLCRKAREDTYKSLLRSCELNIHPPKQILTYQYQELQLSESTLFPHGAEIQIRCNSSKPGLFAQEGNSTLTCQNGQWDSRLPYCRETSGIEHFDGDLPPQISVVNAGGHIQEGPGGELIVYPGSIIHLDCIFNRKLGNPAWSWSTSGKVYPTGLERNWHFRMSIYYAKLSEDSNVFTCSSPRGHKNSITWDQVRSCDLDDLDPGFPMSLSGEMNGLKEVRA</sequence>
<proteinExistence type="predicted"/>
<dbReference type="CDD" id="cd00033">
    <property type="entry name" value="CCP"/>
    <property type="match status" value="1"/>
</dbReference>
<evidence type="ECO:0000313" key="5">
    <source>
        <dbReference type="EMBL" id="TRY73780.1"/>
    </source>
</evidence>
<keyword evidence="2" id="KW-0768">Sushi</keyword>
<dbReference type="EMBL" id="VCGU01000007">
    <property type="protein sequence ID" value="TRY73780.1"/>
    <property type="molecule type" value="Genomic_DNA"/>
</dbReference>
<organism evidence="5 6">
    <name type="scientific">Tigriopus californicus</name>
    <name type="common">Marine copepod</name>
    <dbReference type="NCBI Taxonomy" id="6832"/>
    <lineage>
        <taxon>Eukaryota</taxon>
        <taxon>Metazoa</taxon>
        <taxon>Ecdysozoa</taxon>
        <taxon>Arthropoda</taxon>
        <taxon>Crustacea</taxon>
        <taxon>Multicrustacea</taxon>
        <taxon>Hexanauplia</taxon>
        <taxon>Copepoda</taxon>
        <taxon>Harpacticoida</taxon>
        <taxon>Harpacticidae</taxon>
        <taxon>Tigriopus</taxon>
    </lineage>
</organism>
<evidence type="ECO:0000256" key="2">
    <source>
        <dbReference type="PROSITE-ProRule" id="PRU00302"/>
    </source>
</evidence>
<dbReference type="STRING" id="6832.A0A553P807"/>
<comment type="caution">
    <text evidence="2">Lacks conserved residue(s) required for the propagation of feature annotation.</text>
</comment>
<protein>
    <recommendedName>
        <fullName evidence="7">Sushi domain-containing protein</fullName>
    </recommendedName>
</protein>
<dbReference type="SUPFAM" id="SSF57535">
    <property type="entry name" value="Complement control module/SCR domain"/>
    <property type="match status" value="1"/>
</dbReference>